<evidence type="ECO:0000313" key="3">
    <source>
        <dbReference type="Proteomes" id="UP001432312"/>
    </source>
</evidence>
<organism evidence="2 3">
    <name type="scientific">Streptomyces erythrochromogenes</name>
    <dbReference type="NCBI Taxonomy" id="285574"/>
    <lineage>
        <taxon>Bacteria</taxon>
        <taxon>Bacillati</taxon>
        <taxon>Actinomycetota</taxon>
        <taxon>Actinomycetes</taxon>
        <taxon>Kitasatosporales</taxon>
        <taxon>Streptomycetaceae</taxon>
        <taxon>Streptomyces</taxon>
    </lineage>
</organism>
<evidence type="ECO:0000313" key="2">
    <source>
        <dbReference type="EMBL" id="WUN83856.1"/>
    </source>
</evidence>
<name>A0ABZ1QMU0_9ACTN</name>
<evidence type="ECO:0000256" key="1">
    <source>
        <dbReference type="SAM" id="MobiDB-lite"/>
    </source>
</evidence>
<dbReference type="RefSeq" id="WP_328740983.1">
    <property type="nucleotide sequence ID" value="NZ_CP108036.1"/>
</dbReference>
<protein>
    <submittedName>
        <fullName evidence="2">Uncharacterized protein</fullName>
    </submittedName>
</protein>
<sequence>MAEQEEPERQRHRDGWLGLAPGAAAAGPDTIRLPHHLHQLRDPVDHKPVNELGNLAGDLAACPPVNWQDAIDAPLSLVAPHDVEVTVDRFA</sequence>
<dbReference type="GeneID" id="95502047"/>
<proteinExistence type="predicted"/>
<accession>A0ABZ1QMU0</accession>
<feature type="region of interest" description="Disordered" evidence="1">
    <location>
        <begin position="1"/>
        <end position="29"/>
    </location>
</feature>
<keyword evidence="3" id="KW-1185">Reference proteome</keyword>
<dbReference type="EMBL" id="CP108036">
    <property type="protein sequence ID" value="WUN83856.1"/>
    <property type="molecule type" value="Genomic_DNA"/>
</dbReference>
<reference evidence="2" key="1">
    <citation type="submission" date="2022-10" db="EMBL/GenBank/DDBJ databases">
        <title>The complete genomes of actinobacterial strains from the NBC collection.</title>
        <authorList>
            <person name="Joergensen T.S."/>
            <person name="Alvarez Arevalo M."/>
            <person name="Sterndorff E.B."/>
            <person name="Faurdal D."/>
            <person name="Vuksanovic O."/>
            <person name="Mourched A.-S."/>
            <person name="Charusanti P."/>
            <person name="Shaw S."/>
            <person name="Blin K."/>
            <person name="Weber T."/>
        </authorList>
    </citation>
    <scope>NUCLEOTIDE SEQUENCE</scope>
    <source>
        <strain evidence="2">NBC_00303</strain>
    </source>
</reference>
<gene>
    <name evidence="2" type="ORF">OHA91_38375</name>
</gene>
<feature type="compositionally biased region" description="Low complexity" evidence="1">
    <location>
        <begin position="17"/>
        <end position="28"/>
    </location>
</feature>
<dbReference type="Proteomes" id="UP001432312">
    <property type="component" value="Chromosome"/>
</dbReference>